<feature type="non-terminal residue" evidence="1">
    <location>
        <position position="1"/>
    </location>
</feature>
<keyword evidence="2" id="KW-1185">Reference proteome</keyword>
<dbReference type="AlphaFoldDB" id="A0ABD0KR93"/>
<protein>
    <submittedName>
        <fullName evidence="1">Uncharacterized protein</fullName>
    </submittedName>
</protein>
<dbReference type="Proteomes" id="UP001519460">
    <property type="component" value="Unassembled WGS sequence"/>
</dbReference>
<gene>
    <name evidence="1" type="ORF">BaRGS_00019331</name>
</gene>
<sequence>PQWQSPEKVHHHYPRRRGIRRREVIRAHRSILPGSLTCRQTQQVNGASYLGQTAAKTVLRYFRYLHLPLHVPQKNRLAVADWDRGGVEVVALMVVEGVE</sequence>
<name>A0ABD0KR93_9CAEN</name>
<proteinExistence type="predicted"/>
<feature type="non-terminal residue" evidence="1">
    <location>
        <position position="99"/>
    </location>
</feature>
<evidence type="ECO:0000313" key="1">
    <source>
        <dbReference type="EMBL" id="KAK7489387.1"/>
    </source>
</evidence>
<evidence type="ECO:0000313" key="2">
    <source>
        <dbReference type="Proteomes" id="UP001519460"/>
    </source>
</evidence>
<reference evidence="1 2" key="1">
    <citation type="journal article" date="2023" name="Sci. Data">
        <title>Genome assembly of the Korean intertidal mud-creeper Batillaria attramentaria.</title>
        <authorList>
            <person name="Patra A.K."/>
            <person name="Ho P.T."/>
            <person name="Jun S."/>
            <person name="Lee S.J."/>
            <person name="Kim Y."/>
            <person name="Won Y.J."/>
        </authorList>
    </citation>
    <scope>NUCLEOTIDE SEQUENCE [LARGE SCALE GENOMIC DNA]</scope>
    <source>
        <strain evidence="1">Wonlab-2016</strain>
    </source>
</reference>
<accession>A0ABD0KR93</accession>
<dbReference type="EMBL" id="JACVVK020000138">
    <property type="protein sequence ID" value="KAK7489387.1"/>
    <property type="molecule type" value="Genomic_DNA"/>
</dbReference>
<comment type="caution">
    <text evidence="1">The sequence shown here is derived from an EMBL/GenBank/DDBJ whole genome shotgun (WGS) entry which is preliminary data.</text>
</comment>
<organism evidence="1 2">
    <name type="scientific">Batillaria attramentaria</name>
    <dbReference type="NCBI Taxonomy" id="370345"/>
    <lineage>
        <taxon>Eukaryota</taxon>
        <taxon>Metazoa</taxon>
        <taxon>Spiralia</taxon>
        <taxon>Lophotrochozoa</taxon>
        <taxon>Mollusca</taxon>
        <taxon>Gastropoda</taxon>
        <taxon>Caenogastropoda</taxon>
        <taxon>Sorbeoconcha</taxon>
        <taxon>Cerithioidea</taxon>
        <taxon>Batillariidae</taxon>
        <taxon>Batillaria</taxon>
    </lineage>
</organism>